<evidence type="ECO:0000313" key="2">
    <source>
        <dbReference type="Proteomes" id="UP000000716"/>
    </source>
</evidence>
<keyword evidence="2" id="KW-1185">Reference proteome</keyword>
<gene>
    <name evidence="1" type="ordered locus">EAT1b_2128</name>
</gene>
<protein>
    <submittedName>
        <fullName evidence="1">Uncharacterized protein</fullName>
    </submittedName>
</protein>
<dbReference type="AlphaFoldDB" id="C4L1L9"/>
<sequence>MKTSEYILRNFRRGELIILYYSDVLKLFPHFEYNVQESIKKYNLLESENTSTSPSYTCAIPSNLEKSFGQLYNDALTEFKFDIPIPLNSNEELKCHLCNTKLKRQKVKMTKRKSDKFFFIGVDCAKQYANEEYRKSIDAEYRLLREVELSDILSNIHPQVKLAEQEYTSSVYQMPTLLQNQLRELQIAVSRRTEKLKSRKQPIQREEAAIKVIRNHLTQMLMIYKEFNKHELQKPRYNSYKITKLMYIEMNKKDFFIDRMLDHPIAMGYLPIGHWHQLNEPEFSQDVVNQLMQPQFLKHYEFQYNLNKRLYNLIPKSNQAKKYGEVVITHPAFINLLLKGKKTPLIFSDILVASQFNKLNGIINFLNGLQPIISSKKYKLLFYSKRDHEFYLSNSASSAYYKIKWSPQVERHLKKIWTSPSESDLDSILPAKMRNQQWLTTMDLLLESERKEENQLIRFSRIEKQN</sequence>
<reference evidence="1 2" key="1">
    <citation type="journal article" date="2011" name="J. Bacteriol.">
        <title>Complete genome sequence of the Thermophilic Bacterium Exiguobacterium sp. AT1b.</title>
        <authorList>
            <person name="Vishnivetskaya T.A."/>
            <person name="Lucas S."/>
            <person name="Copeland A."/>
            <person name="Lapidus A."/>
            <person name="Glavina Del Rio T."/>
            <person name="Dalin E."/>
            <person name="Tice H."/>
            <person name="Bruce D.C."/>
            <person name="Goodwin L.A."/>
            <person name="Pitluck S."/>
            <person name="Saunders E."/>
            <person name="Brettin T."/>
            <person name="Detter C."/>
            <person name="Han C."/>
            <person name="Larimer F."/>
            <person name="Land M.L."/>
            <person name="Hauser L.J."/>
            <person name="Kyrpides N.C."/>
            <person name="Ovchinnikova G."/>
            <person name="Kathariou S."/>
            <person name="Ramaley R.F."/>
            <person name="Rodrigues D.F."/>
            <person name="Hendrix C."/>
            <person name="Richardson P."/>
            <person name="Tiedje J.M."/>
        </authorList>
    </citation>
    <scope>NUCLEOTIDE SEQUENCE [LARGE SCALE GENOMIC DNA]</scope>
    <source>
        <strain evidence="2">ATCC BAA-1283 / AT1b</strain>
    </source>
</reference>
<evidence type="ECO:0000313" key="1">
    <source>
        <dbReference type="EMBL" id="ACQ71051.1"/>
    </source>
</evidence>
<dbReference type="KEGG" id="eat:EAT1b_2128"/>
<accession>C4L1L9</accession>
<dbReference type="Proteomes" id="UP000000716">
    <property type="component" value="Chromosome"/>
</dbReference>
<organism evidence="1 2">
    <name type="scientific">Exiguobacterium sp. (strain ATCC BAA-1283 / AT1b)</name>
    <dbReference type="NCBI Taxonomy" id="360911"/>
    <lineage>
        <taxon>Bacteria</taxon>
        <taxon>Bacillati</taxon>
        <taxon>Bacillota</taxon>
        <taxon>Bacilli</taxon>
        <taxon>Bacillales</taxon>
        <taxon>Bacillales Family XII. Incertae Sedis</taxon>
        <taxon>Exiguobacterium</taxon>
    </lineage>
</organism>
<name>C4L1L9_EXISA</name>
<proteinExistence type="predicted"/>
<dbReference type="EMBL" id="CP001615">
    <property type="protein sequence ID" value="ACQ71051.1"/>
    <property type="molecule type" value="Genomic_DNA"/>
</dbReference>
<dbReference type="HOGENOM" id="CLU_586292_0_0_9"/>
<dbReference type="RefSeq" id="WP_015880610.1">
    <property type="nucleotide sequence ID" value="NC_012673.1"/>
</dbReference>
<dbReference type="STRING" id="360911.EAT1b_2128"/>